<feature type="transmembrane region" description="Helical" evidence="4">
    <location>
        <begin position="159"/>
        <end position="182"/>
    </location>
</feature>
<dbReference type="AlphaFoldDB" id="A0A382CCC1"/>
<dbReference type="GO" id="GO:0140359">
    <property type="term" value="F:ABC-type transporter activity"/>
    <property type="evidence" value="ECO:0007669"/>
    <property type="project" value="InterPro"/>
</dbReference>
<dbReference type="InterPro" id="IPR011527">
    <property type="entry name" value="ABC1_TM_dom"/>
</dbReference>
<organism evidence="6">
    <name type="scientific">marine metagenome</name>
    <dbReference type="NCBI Taxonomy" id="408172"/>
    <lineage>
        <taxon>unclassified sequences</taxon>
        <taxon>metagenomes</taxon>
        <taxon>ecological metagenomes</taxon>
    </lineage>
</organism>
<gene>
    <name evidence="6" type="ORF">METZ01_LOCUS176353</name>
</gene>
<evidence type="ECO:0000256" key="1">
    <source>
        <dbReference type="ARBA" id="ARBA00022692"/>
    </source>
</evidence>
<name>A0A382CCC1_9ZZZZ</name>
<feature type="transmembrane region" description="Helical" evidence="4">
    <location>
        <begin position="188"/>
        <end position="206"/>
    </location>
</feature>
<dbReference type="EMBL" id="UINC01033746">
    <property type="protein sequence ID" value="SVB23499.1"/>
    <property type="molecule type" value="Genomic_DNA"/>
</dbReference>
<keyword evidence="2 4" id="KW-1133">Transmembrane helix</keyword>
<feature type="transmembrane region" description="Helical" evidence="4">
    <location>
        <begin position="274"/>
        <end position="292"/>
    </location>
</feature>
<reference evidence="6" key="1">
    <citation type="submission" date="2018-05" db="EMBL/GenBank/DDBJ databases">
        <authorList>
            <person name="Lanie J.A."/>
            <person name="Ng W.-L."/>
            <person name="Kazmierczak K.M."/>
            <person name="Andrzejewski T.M."/>
            <person name="Davidsen T.M."/>
            <person name="Wayne K.J."/>
            <person name="Tettelin H."/>
            <person name="Glass J.I."/>
            <person name="Rusch D."/>
            <person name="Podicherti R."/>
            <person name="Tsui H.-C.T."/>
            <person name="Winkler M.E."/>
        </authorList>
    </citation>
    <scope>NUCLEOTIDE SEQUENCE</scope>
</reference>
<dbReference type="InterPro" id="IPR036640">
    <property type="entry name" value="ABC1_TM_sf"/>
</dbReference>
<protein>
    <recommendedName>
        <fullName evidence="5">ABC transmembrane type-1 domain-containing protein</fullName>
    </recommendedName>
</protein>
<feature type="transmembrane region" description="Helical" evidence="4">
    <location>
        <begin position="28"/>
        <end position="55"/>
    </location>
</feature>
<keyword evidence="3 4" id="KW-0472">Membrane</keyword>
<proteinExistence type="predicted"/>
<dbReference type="Gene3D" id="1.20.1560.10">
    <property type="entry name" value="ABC transporter type 1, transmembrane domain"/>
    <property type="match status" value="1"/>
</dbReference>
<evidence type="ECO:0000313" key="6">
    <source>
        <dbReference type="EMBL" id="SVB23499.1"/>
    </source>
</evidence>
<evidence type="ECO:0000256" key="2">
    <source>
        <dbReference type="ARBA" id="ARBA00022989"/>
    </source>
</evidence>
<keyword evidence="1 4" id="KW-0812">Transmembrane</keyword>
<feature type="transmembrane region" description="Helical" evidence="4">
    <location>
        <begin position="75"/>
        <end position="98"/>
    </location>
</feature>
<dbReference type="GO" id="GO:0016020">
    <property type="term" value="C:membrane"/>
    <property type="evidence" value="ECO:0007669"/>
    <property type="project" value="InterPro"/>
</dbReference>
<feature type="domain" description="ABC transmembrane type-1" evidence="5">
    <location>
        <begin position="61"/>
        <end position="289"/>
    </location>
</feature>
<evidence type="ECO:0000259" key="5">
    <source>
        <dbReference type="Pfam" id="PF00664"/>
    </source>
</evidence>
<dbReference type="Pfam" id="PF00664">
    <property type="entry name" value="ABC_membrane"/>
    <property type="match status" value="1"/>
</dbReference>
<accession>A0A382CCC1</accession>
<dbReference type="SUPFAM" id="SSF90123">
    <property type="entry name" value="ABC transporter transmembrane region"/>
    <property type="match status" value="1"/>
</dbReference>
<sequence>MQSSDVGGLWPLVGSLWNHLSSRRHRQLFLVLGLVILSALAEVATLGAVLPFISVLSEPESVYSYPLVSGVAERLGIGTAAGLVLPLTVAFIAVALLAGATRLLLLWASTRLAVAIGADLSGEVYRRTLYQPYSVHIARNSSDVISGISQKLDVVASGVILQVLSLVSSLALIVTVVIALFAIDPVTAAIGVAGLGSCYVVVSLLFRRQLVRNSLVVARDQTRVIKSVQEGMGGIRDILLDGTQSYFSRLFEVVDRRFRRARGNSIFISSSPRYVMEALGMVLIAVLAFSMSREVGGLEAGLPVLAALAIGGQRLLPAMQQSYASWTGIVGKQALTAEVV</sequence>
<dbReference type="GO" id="GO:0005524">
    <property type="term" value="F:ATP binding"/>
    <property type="evidence" value="ECO:0007669"/>
    <property type="project" value="InterPro"/>
</dbReference>
<evidence type="ECO:0000256" key="4">
    <source>
        <dbReference type="SAM" id="Phobius"/>
    </source>
</evidence>
<evidence type="ECO:0000256" key="3">
    <source>
        <dbReference type="ARBA" id="ARBA00023136"/>
    </source>
</evidence>
<feature type="non-terminal residue" evidence="6">
    <location>
        <position position="340"/>
    </location>
</feature>